<dbReference type="Proteomes" id="UP001194696">
    <property type="component" value="Unassembled WGS sequence"/>
</dbReference>
<evidence type="ECO:0000313" key="1">
    <source>
        <dbReference type="EMBL" id="KAG0273422.1"/>
    </source>
</evidence>
<sequence>MALEILQECIHLEVFETDCIALKGLRLIIDKPWACLGLTRLRATFESDPDDSEMDRIVFEQLARLTRLREFDMSRLTVNDAEMDDTNQEVTMEDAEWMLEHWPLLKKLKGQLTSDARTEDLLAGMLRDRGVVCEKHLKLYLYQPEHEYEDLDALFSTGD</sequence>
<name>A0ABQ7JHS1_9FUNG</name>
<comment type="caution">
    <text evidence="1">The sequence shown here is derived from an EMBL/GenBank/DDBJ whole genome shotgun (WGS) entry which is preliminary data.</text>
</comment>
<dbReference type="EMBL" id="JAAAIM010002252">
    <property type="protein sequence ID" value="KAG0273422.1"/>
    <property type="molecule type" value="Genomic_DNA"/>
</dbReference>
<reference evidence="1 2" key="1">
    <citation type="journal article" date="2020" name="Fungal Divers.">
        <title>Resolving the Mortierellaceae phylogeny through synthesis of multi-gene phylogenetics and phylogenomics.</title>
        <authorList>
            <person name="Vandepol N."/>
            <person name="Liber J."/>
            <person name="Desiro A."/>
            <person name="Na H."/>
            <person name="Kennedy M."/>
            <person name="Barry K."/>
            <person name="Grigoriev I.V."/>
            <person name="Miller A.N."/>
            <person name="O'Donnell K."/>
            <person name="Stajich J.E."/>
            <person name="Bonito G."/>
        </authorList>
    </citation>
    <scope>NUCLEOTIDE SEQUENCE [LARGE SCALE GENOMIC DNA]</scope>
    <source>
        <strain evidence="1 2">AD045</strain>
    </source>
</reference>
<accession>A0ABQ7JHS1</accession>
<proteinExistence type="predicted"/>
<organism evidence="1 2">
    <name type="scientific">Linnemannia gamsii</name>
    <dbReference type="NCBI Taxonomy" id="64522"/>
    <lineage>
        <taxon>Eukaryota</taxon>
        <taxon>Fungi</taxon>
        <taxon>Fungi incertae sedis</taxon>
        <taxon>Mucoromycota</taxon>
        <taxon>Mortierellomycotina</taxon>
        <taxon>Mortierellomycetes</taxon>
        <taxon>Mortierellales</taxon>
        <taxon>Mortierellaceae</taxon>
        <taxon>Linnemannia</taxon>
    </lineage>
</organism>
<gene>
    <name evidence="1" type="ORF">BGZ96_004854</name>
</gene>
<evidence type="ECO:0000313" key="2">
    <source>
        <dbReference type="Proteomes" id="UP001194696"/>
    </source>
</evidence>
<protein>
    <submittedName>
        <fullName evidence="1">Uncharacterized protein</fullName>
    </submittedName>
</protein>
<keyword evidence="2" id="KW-1185">Reference proteome</keyword>